<evidence type="ECO:0000313" key="2">
    <source>
        <dbReference type="Proteomes" id="UP000250078"/>
    </source>
</evidence>
<reference evidence="1 2" key="1">
    <citation type="journal article" date="2016" name="Nat. Commun.">
        <title>Ectomycorrhizal ecology is imprinted in the genome of the dominant symbiotic fungus Cenococcum geophilum.</title>
        <authorList>
            <consortium name="DOE Joint Genome Institute"/>
            <person name="Peter M."/>
            <person name="Kohler A."/>
            <person name="Ohm R.A."/>
            <person name="Kuo A."/>
            <person name="Krutzmann J."/>
            <person name="Morin E."/>
            <person name="Arend M."/>
            <person name="Barry K.W."/>
            <person name="Binder M."/>
            <person name="Choi C."/>
            <person name="Clum A."/>
            <person name="Copeland A."/>
            <person name="Grisel N."/>
            <person name="Haridas S."/>
            <person name="Kipfer T."/>
            <person name="LaButti K."/>
            <person name="Lindquist E."/>
            <person name="Lipzen A."/>
            <person name="Maire R."/>
            <person name="Meier B."/>
            <person name="Mihaltcheva S."/>
            <person name="Molinier V."/>
            <person name="Murat C."/>
            <person name="Poggeler S."/>
            <person name="Quandt C.A."/>
            <person name="Sperisen C."/>
            <person name="Tritt A."/>
            <person name="Tisserant E."/>
            <person name="Crous P.W."/>
            <person name="Henrissat B."/>
            <person name="Nehls U."/>
            <person name="Egli S."/>
            <person name="Spatafora J.W."/>
            <person name="Grigoriev I.V."/>
            <person name="Martin F.M."/>
        </authorList>
    </citation>
    <scope>NUCLEOTIDE SEQUENCE [LARGE SCALE GENOMIC DNA]</scope>
    <source>
        <strain evidence="1 2">1.58</strain>
    </source>
</reference>
<protein>
    <submittedName>
        <fullName evidence="1">HD-domain/PDEase-like protein</fullName>
    </submittedName>
</protein>
<proteinExistence type="predicted"/>
<organism evidence="1 2">
    <name type="scientific">Cenococcum geophilum 1.58</name>
    <dbReference type="NCBI Taxonomy" id="794803"/>
    <lineage>
        <taxon>Eukaryota</taxon>
        <taxon>Fungi</taxon>
        <taxon>Dikarya</taxon>
        <taxon>Ascomycota</taxon>
        <taxon>Pezizomycotina</taxon>
        <taxon>Dothideomycetes</taxon>
        <taxon>Pleosporomycetidae</taxon>
        <taxon>Gloniales</taxon>
        <taxon>Gloniaceae</taxon>
        <taxon>Cenococcum</taxon>
    </lineage>
</organism>
<dbReference type="Proteomes" id="UP000250078">
    <property type="component" value="Unassembled WGS sequence"/>
</dbReference>
<sequence length="1009" mass="111188">MEHGACNVIYIDRRANDEHVRRETLSNSLAARTSTGSYSPGYFSFGKPAPAEIHTNINAILSIFNEVHICGSGASCLDKLTVLHGSAPDNIPTIVLIDVPYDEEQRLKRLSREPRTPSPTSTRNTKVDPNEPGDIYGMHLLQHVSSEIQSRNLSKLVVPVVVLSGLDREWASSNLPSPSVHGSQVLTDTVRLVRYLDAGAVDVLSSPLSKDHVHGLAVHAYRVHKEVSREESGFLTNKRNRKLSWVGVGVDDSKPYAYLREAMVSNLMGGICNPETVGESLNSSELQVDSEREDVVAAAIGSWSFSAHDFTDDELLYGALLMLKHALQTPELERWRMSDEQLTVFLLASRTAYNEFVLYHNFRHVVDVLQALFYFLVRIGTLPPYVTGSPHPKTFEKPAIANLLKPFDALTLLISAIGHDVGHPGVNNAFLVALNAPLAQLYNDRSVLESFHCAAYSQILRRYWPEAFSDIGMRKLMINSILATDMGLHFKYMSDLGNVQEKLAHNGGKVDGWSAKICEEYKDLTCGLLIKCADISNVARKFKTAERWATILTDEFSNQGVMEEELEIPSCLFGGPPVRDNIIKMGESQIGFMNIFARPLFEAVADILPAMQFSVEEILSNMSIWEKKIEEERDSKKKKPSLSLGLLTPGFAPDPSPSPFSGGPMKPFSEVKPQPLPHANFDAPPLLTPTKKSLSDESNRRSSSGSHTQLATVSASRRSSLGPDKGSRRSSGAGIPVGRSLNPVENQSQSRRGSGDASLTAILVTQTPNASDKKAKEATCGPRLRSVSPAKRKDTKTKSPNKMPSKAANDGDKDGARPVTAPSPSRCSQGKNTNLNNYPPYTSSRPLGTGPDFDSATHLFPINHPPSQSHSEIDLSHASNGNLDGPRMHHWDTSKRSDDSSISRPDGERESGRHRDWWKQMSHRRRTRDLRNGDGDGYGQHKEIYLAPITSNTNSTSSTGPIQERSITGKFSRLFKWKQKPMTSKQVVNFPQLRQGPTSNPDIPLKSGD</sequence>
<accession>A0ACC8ENG0</accession>
<evidence type="ECO:0000313" key="1">
    <source>
        <dbReference type="EMBL" id="OCK87943.1"/>
    </source>
</evidence>
<keyword evidence="2" id="KW-1185">Reference proteome</keyword>
<gene>
    <name evidence="1" type="ORF">K441DRAFT_591641</name>
</gene>
<dbReference type="EMBL" id="KV748252">
    <property type="protein sequence ID" value="OCK87943.1"/>
    <property type="molecule type" value="Genomic_DNA"/>
</dbReference>
<name>A0ACC8ENG0_9PEZI</name>